<keyword evidence="1 9" id="KW-0808">Transferase</keyword>
<dbReference type="EMBL" id="UYJE01007515">
    <property type="protein sequence ID" value="VDI55611.1"/>
    <property type="molecule type" value="Genomic_DNA"/>
</dbReference>
<dbReference type="EC" id="2.4.2.-" evidence="1"/>
<dbReference type="Pfam" id="PF08477">
    <property type="entry name" value="Roc"/>
    <property type="match status" value="1"/>
</dbReference>
<dbReference type="PRINTS" id="PR00348">
    <property type="entry name" value="UBIQUITIN"/>
</dbReference>
<dbReference type="GO" id="GO:0005737">
    <property type="term" value="C:cytoplasm"/>
    <property type="evidence" value="ECO:0007669"/>
    <property type="project" value="TreeGrafter"/>
</dbReference>
<dbReference type="PANTHER" id="PTHR46530:SF1">
    <property type="entry name" value="PROTEIN MONO-ADP-RIBOSYLTRANSFERASE PARP4"/>
    <property type="match status" value="1"/>
</dbReference>
<accession>A0A8B6FUF9</accession>
<dbReference type="Proteomes" id="UP000596742">
    <property type="component" value="Unassembled WGS sequence"/>
</dbReference>
<dbReference type="Pfam" id="PF00240">
    <property type="entry name" value="ubiquitin"/>
    <property type="match status" value="1"/>
</dbReference>
<dbReference type="InterPro" id="IPR019954">
    <property type="entry name" value="Ubiquitin_CS"/>
</dbReference>
<protein>
    <recommendedName>
        <fullName evidence="1">Poly [ADP-ribose] polymerase</fullName>
        <shortName evidence="1">PARP</shortName>
        <ecNumber evidence="1">2.4.2.-</ecNumber>
    </recommendedName>
</protein>
<dbReference type="InterPro" id="IPR036420">
    <property type="entry name" value="BRCT_dom_sf"/>
</dbReference>
<evidence type="ECO:0000259" key="4">
    <source>
        <dbReference type="PROSITE" id="PS50053"/>
    </source>
</evidence>
<comment type="caution">
    <text evidence="9">The sequence shown here is derived from an EMBL/GenBank/DDBJ whole genome shotgun (WGS) entry which is preliminary data.</text>
</comment>
<feature type="region of interest" description="Disordered" evidence="3">
    <location>
        <begin position="1878"/>
        <end position="1908"/>
    </location>
</feature>
<dbReference type="InterPro" id="IPR036465">
    <property type="entry name" value="vWFA_dom_sf"/>
</dbReference>
<keyword evidence="10" id="KW-1185">Reference proteome</keyword>
<dbReference type="InterPro" id="IPR000626">
    <property type="entry name" value="Ubiquitin-like_dom"/>
</dbReference>
<dbReference type="InterPro" id="IPR036616">
    <property type="entry name" value="Poly(ADP-ribose)pol_reg_dom_sf"/>
</dbReference>
<dbReference type="SUPFAM" id="SSF52113">
    <property type="entry name" value="BRCT domain"/>
    <property type="match status" value="1"/>
</dbReference>
<dbReference type="InterPro" id="IPR019956">
    <property type="entry name" value="Ubiquitin_dom"/>
</dbReference>
<keyword evidence="2" id="KW-0175">Coiled coil</keyword>
<dbReference type="Gene3D" id="3.90.228.10">
    <property type="match status" value="1"/>
</dbReference>
<evidence type="ECO:0000256" key="2">
    <source>
        <dbReference type="SAM" id="Coils"/>
    </source>
</evidence>
<dbReference type="Gene3D" id="3.40.50.10190">
    <property type="entry name" value="BRCT domain"/>
    <property type="match status" value="1"/>
</dbReference>
<dbReference type="SUPFAM" id="SSF56399">
    <property type="entry name" value="ADP-ribosylation"/>
    <property type="match status" value="1"/>
</dbReference>
<dbReference type="Pfam" id="PF13768">
    <property type="entry name" value="VWA_3"/>
    <property type="match status" value="1"/>
</dbReference>
<dbReference type="PROSITE" id="PS51059">
    <property type="entry name" value="PARP_CATALYTIC"/>
    <property type="match status" value="1"/>
</dbReference>
<evidence type="ECO:0000259" key="5">
    <source>
        <dbReference type="PROSITE" id="PS50172"/>
    </source>
</evidence>
<dbReference type="Pfam" id="PF00533">
    <property type="entry name" value="BRCT"/>
    <property type="match status" value="1"/>
</dbReference>
<dbReference type="PROSITE" id="PS50172">
    <property type="entry name" value="BRCT"/>
    <property type="match status" value="1"/>
</dbReference>
<evidence type="ECO:0000259" key="8">
    <source>
        <dbReference type="PROSITE" id="PS51468"/>
    </source>
</evidence>
<dbReference type="Gene3D" id="1.20.142.10">
    <property type="entry name" value="Poly(ADP-ribose) polymerase, regulatory domain"/>
    <property type="match status" value="1"/>
</dbReference>
<dbReference type="InterPro" id="IPR002035">
    <property type="entry name" value="VWF_A"/>
</dbReference>
<evidence type="ECO:0000259" key="6">
    <source>
        <dbReference type="PROSITE" id="PS50234"/>
    </source>
</evidence>
<feature type="compositionally biased region" description="Basic and acidic residues" evidence="3">
    <location>
        <begin position="1880"/>
        <end position="1907"/>
    </location>
</feature>
<dbReference type="Gene3D" id="3.40.50.410">
    <property type="entry name" value="von Willebrand factor, type A domain"/>
    <property type="match status" value="1"/>
</dbReference>
<evidence type="ECO:0000256" key="3">
    <source>
        <dbReference type="SAM" id="MobiDB-lite"/>
    </source>
</evidence>
<dbReference type="Pfam" id="PF00644">
    <property type="entry name" value="PARP"/>
    <property type="match status" value="1"/>
</dbReference>
<evidence type="ECO:0000313" key="9">
    <source>
        <dbReference type="EMBL" id="VDI55611.1"/>
    </source>
</evidence>
<dbReference type="SUPFAM" id="SSF53300">
    <property type="entry name" value="vWA-like"/>
    <property type="match status" value="1"/>
</dbReference>
<name>A0A8B6FUF9_MYTGA</name>
<feature type="coiled-coil region" evidence="2">
    <location>
        <begin position="1373"/>
        <end position="1401"/>
    </location>
</feature>
<dbReference type="OrthoDB" id="1729737at2759"/>
<dbReference type="PANTHER" id="PTHR46530">
    <property type="entry name" value="PROTEIN MONO-ADP-RIBOSYLTRANSFERASE PARP4"/>
    <property type="match status" value="1"/>
</dbReference>
<dbReference type="PROSITE" id="PS00299">
    <property type="entry name" value="UBIQUITIN_1"/>
    <property type="match status" value="1"/>
</dbReference>
<dbReference type="SMART" id="SM00292">
    <property type="entry name" value="BRCT"/>
    <property type="match status" value="1"/>
</dbReference>
<dbReference type="SMART" id="SM00327">
    <property type="entry name" value="VWA"/>
    <property type="match status" value="1"/>
</dbReference>
<dbReference type="InterPro" id="IPR013694">
    <property type="entry name" value="VIT"/>
</dbReference>
<gene>
    <name evidence="9" type="ORF">MGAL_10B009008</name>
</gene>
<dbReference type="SUPFAM" id="SSF54236">
    <property type="entry name" value="Ubiquitin-like"/>
    <property type="match status" value="1"/>
</dbReference>
<dbReference type="PROSITE" id="PS50053">
    <property type="entry name" value="UBIQUITIN_2"/>
    <property type="match status" value="1"/>
</dbReference>
<dbReference type="PROSITE" id="PS50234">
    <property type="entry name" value="VWFA"/>
    <property type="match status" value="1"/>
</dbReference>
<dbReference type="Gene3D" id="3.30.70.1390">
    <property type="entry name" value="ROC domain from the Parkinson's disease-associated leucine-rich repeat kinase 2"/>
    <property type="match status" value="1"/>
</dbReference>
<feature type="domain" description="VWFA" evidence="6">
    <location>
        <begin position="849"/>
        <end position="1021"/>
    </location>
</feature>
<dbReference type="Pfam" id="PF08487">
    <property type="entry name" value="VIT"/>
    <property type="match status" value="1"/>
</dbReference>
<organism evidence="9 10">
    <name type="scientific">Mytilus galloprovincialis</name>
    <name type="common">Mediterranean mussel</name>
    <dbReference type="NCBI Taxonomy" id="29158"/>
    <lineage>
        <taxon>Eukaryota</taxon>
        <taxon>Metazoa</taxon>
        <taxon>Spiralia</taxon>
        <taxon>Lophotrochozoa</taxon>
        <taxon>Mollusca</taxon>
        <taxon>Bivalvia</taxon>
        <taxon>Autobranchia</taxon>
        <taxon>Pteriomorphia</taxon>
        <taxon>Mytilida</taxon>
        <taxon>Mytiloidea</taxon>
        <taxon>Mytilidae</taxon>
        <taxon>Mytilinae</taxon>
        <taxon>Mytilus</taxon>
    </lineage>
</organism>
<dbReference type="InterPro" id="IPR001357">
    <property type="entry name" value="BRCT_dom"/>
</dbReference>
<keyword evidence="1" id="KW-0520">NAD</keyword>
<dbReference type="FunFam" id="3.10.20.90:FF:000160">
    <property type="entry name" value="Polyubiquitin-C"/>
    <property type="match status" value="1"/>
</dbReference>
<dbReference type="Gene3D" id="3.10.20.90">
    <property type="entry name" value="Phosphatidylinositol 3-kinase Catalytic Subunit, Chain A, domain 1"/>
    <property type="match status" value="1"/>
</dbReference>
<dbReference type="InterPro" id="IPR031273">
    <property type="entry name" value="PARP4"/>
</dbReference>
<feature type="region of interest" description="Disordered" evidence="3">
    <location>
        <begin position="1761"/>
        <end position="1791"/>
    </location>
</feature>
<dbReference type="PROSITE" id="PS51468">
    <property type="entry name" value="VIT"/>
    <property type="match status" value="1"/>
</dbReference>
<dbReference type="InterPro" id="IPR012317">
    <property type="entry name" value="Poly(ADP-ribose)pol_cat_dom"/>
</dbReference>
<evidence type="ECO:0000259" key="7">
    <source>
        <dbReference type="PROSITE" id="PS51059"/>
    </source>
</evidence>
<dbReference type="SMART" id="SM00213">
    <property type="entry name" value="UBQ"/>
    <property type="match status" value="1"/>
</dbReference>
<sequence>MGELGLFHNNTVVLQLPSSMSFKEKMSWKKKITANGGTLSYIVTKKVSFVVVFEDIVEKSSYKIRQCQKYHIPLVQSLYVDDCLSQNKILTKIKYIVSGLPENDNFKKGKIVGKNPQGLIKRKKRKIQVNLNNTKCWTYTDPGAPYDPDIPYVLAKWTLLKNKNKVQILEIHVLTDEDVLRLHSQAGSIDEQKNIVSTSDPSVWYLDTAAEGLSGYEQLYQRYSTAPYSLLPWVQPAFSSNKLGSPRARMILSELCNTSIEISEPVGQLVELIWSDALKNAEKELSTPSQLTKLSKVEEAEAVLYQLKKLYKTRSGDSEKCSELTKEFYKAIPHNRSDRKDKFSVSDISAKQDLCQLIRDIISVGEATDWSDEATTVAKYKALKCHVTQLDPSTDEFDHVTKLVKSTSEKVELLNVYKLERTLEDLCFQSEVGNMQLLMHSSGFHNFLGILSRGLLMPNFVEDEHGITRTDGGLLGSGIYFSDTARKSLMYSGPSTTHGSRLLLLCDVSLGKVKDCTRIDNSLMEPPSGYDSVHGVKFSSESEPTDFIDDEFVIYNQRQQKMKYLVQLCLPEDTVTPLTDMALTLRSEEITEQDISEEINLKDVKDVPDPLNKVTAGLIGKGKQSVPLKSVHIRAHLLDLVAKVVILQEYKNDNNVPIEAKYVFPLDDTAAVCGFEAFINGKHVIGEVKEKEKAHKEYKEAISKGHGAYLMDEEEPTENEAIAFSLPASVAPWIQDTALAQKTQSELTSLKVKDTGRCDLSLQVAMEMPFDIRNVKSPTHRIKVKITATKAVVELPKNSQLDDGFQLLVTMAEIHVPRMWVENHPNKDSQACMLTFYPEFDADFDPQQEVIYLLDMSNSMKGQSGRDAKKVFLLSLTKLPDKSSFNVITFGTTFKELFPSPQLKTKDAVQKATNFIQSTECDQGGTVVITLLQSLFLLSPPEGSRSIILISDGHMTSVEETLSLVRKMSDQNRLFTAGVGPAVNHHLMKTLATSGGGTYQYYNNKTKSNWQSKIEGQTERACQPGVSGVSVQWIYYAKHSNIIQAPCIIPSLFNGTRQVVYGFVPNCTQAKLSASVDGNEFCTMVSTTDLNMTKGKMLHQLTARAVIRDYEDGVFSSNNTQDQVQKVEKKSYIIDLSKEYSIVTPYTSFIAVEEREKDEEKTDGPSVADLVAKETVDVLPYMDWQNADMFEEKDPVVAIEELLRKGAIAETFSQMEAERCYSSILDYVDDLKKEENKDLKFTVMENVVKFCQKSGSENSMDIMKTFKDIFPDTRSLFVKTLTGKTIGGVELLASDTIEQVKVKIQELEGIPIDQQRLVFDGKQLEDGRTLEDYRITNESSIHMVLRLRGGPDPFSTNFQSSGSQPLSLPGQIQQQLQENLKAKFQEKQQVVQNQVQELGQQVFDERQQNLEVEQLHSLYKPSRPDPLPLLQSNVYQQQQQMLGSNVQQPQQMFQPQVQQQQQMFQSQVQQQQQMFQPQVQQQQQMFQPQVQQQQQMFQPQVQQQQQMFQPRFNNNSKCFSPRFNNNSKCFSPRFQQTENVQPQVQQQQQMFQPQVQQQQQMFQPQIHQQQQMFQSQVKQKQQMLQSQFQQQQQRFQPWVQQQQQQSAACVRSFSPWYFTKSCSTKSRRYEPLNPKGFSFGSQVTATNELFGQQSSSVSAPFSGSNFDSVQSYGMIPSQAETTQNIYGGGGGSEVGSGFGSGFSFGFQQPQLQPPSMASFDSIQSSNVAYGGLFGSEPVGERAEGSPADTYQDKDETAQDVLPLSTDMPSGGFEYKEVKRKKQSARKSTGGKCPRIQVTDFTLSEVAISRSLRTDTSTSINLKEKEKTTNQDTSIHKSLSYPTLNTEIISSSHITDTQQAFNDERIIEEKQITFKAANESSQDHFVESTDEIEHKEIPPSPDRLDENPMQKPDLCVPAKEKKEYAQTVKYFLGTDRKSSERGITSEVVKNPGRIGILKKLFGIERHVEEIKVSMTDEKFLQESLKVGRKKIHHRKIVPVIIWDFGGQDVFYSTHQTFLTYRAIYLIVLDGHRDLDDPCPFEQYLPGKSGPKTARGNFDSVEVI</sequence>
<reference evidence="9" key="1">
    <citation type="submission" date="2018-11" db="EMBL/GenBank/DDBJ databases">
        <authorList>
            <person name="Alioto T."/>
            <person name="Alioto T."/>
        </authorList>
    </citation>
    <scope>NUCLEOTIDE SEQUENCE</scope>
</reference>
<dbReference type="GO" id="GO:0003950">
    <property type="term" value="F:NAD+ poly-ADP-ribosyltransferase activity"/>
    <property type="evidence" value="ECO:0007669"/>
    <property type="project" value="UniProtKB-UniRule"/>
</dbReference>
<feature type="domain" description="VIT" evidence="8">
    <location>
        <begin position="612"/>
        <end position="740"/>
    </location>
</feature>
<keyword evidence="1 9" id="KW-0328">Glycosyltransferase</keyword>
<dbReference type="SUPFAM" id="SSF47587">
    <property type="entry name" value="Domain of poly(ADP-ribose) polymerase"/>
    <property type="match status" value="1"/>
</dbReference>
<proteinExistence type="predicted"/>
<dbReference type="SMART" id="SM00609">
    <property type="entry name" value="VIT"/>
    <property type="match status" value="1"/>
</dbReference>
<dbReference type="InterPro" id="IPR029071">
    <property type="entry name" value="Ubiquitin-like_domsf"/>
</dbReference>
<feature type="domain" description="PARP catalytic" evidence="7">
    <location>
        <begin position="374"/>
        <end position="577"/>
    </location>
</feature>
<evidence type="ECO:0000256" key="1">
    <source>
        <dbReference type="RuleBase" id="RU362114"/>
    </source>
</evidence>
<feature type="domain" description="Ubiquitin-like" evidence="4">
    <location>
        <begin position="1274"/>
        <end position="1350"/>
    </location>
</feature>
<feature type="domain" description="BRCT" evidence="5">
    <location>
        <begin position="2"/>
        <end position="97"/>
    </location>
</feature>
<evidence type="ECO:0000313" key="10">
    <source>
        <dbReference type="Proteomes" id="UP000596742"/>
    </source>
</evidence>